<comment type="caution">
    <text evidence="1">The sequence shown here is derived from an EMBL/GenBank/DDBJ whole genome shotgun (WGS) entry which is preliminary data.</text>
</comment>
<evidence type="ECO:0000313" key="1">
    <source>
        <dbReference type="EMBL" id="OGL47619.1"/>
    </source>
</evidence>
<organism evidence="1 2">
    <name type="scientific">Candidatus Schekmanbacteria bacterium RBG_16_38_10</name>
    <dbReference type="NCBI Taxonomy" id="1817879"/>
    <lineage>
        <taxon>Bacteria</taxon>
        <taxon>Candidatus Schekmaniibacteriota</taxon>
    </lineage>
</organism>
<dbReference type="Proteomes" id="UP000178797">
    <property type="component" value="Unassembled WGS sequence"/>
</dbReference>
<reference evidence="1 2" key="1">
    <citation type="journal article" date="2016" name="Nat. Commun.">
        <title>Thousands of microbial genomes shed light on interconnected biogeochemical processes in an aquifer system.</title>
        <authorList>
            <person name="Anantharaman K."/>
            <person name="Brown C.T."/>
            <person name="Hug L.A."/>
            <person name="Sharon I."/>
            <person name="Castelle C.J."/>
            <person name="Probst A.J."/>
            <person name="Thomas B.C."/>
            <person name="Singh A."/>
            <person name="Wilkins M.J."/>
            <person name="Karaoz U."/>
            <person name="Brodie E.L."/>
            <person name="Williams K.H."/>
            <person name="Hubbard S.S."/>
            <person name="Banfield J.F."/>
        </authorList>
    </citation>
    <scope>NUCLEOTIDE SEQUENCE [LARGE SCALE GENOMIC DNA]</scope>
</reference>
<gene>
    <name evidence="1" type="ORF">A2W05_04645</name>
</gene>
<dbReference type="AlphaFoldDB" id="A0A1F7S1G3"/>
<dbReference type="EMBL" id="MGDE01000026">
    <property type="protein sequence ID" value="OGL47619.1"/>
    <property type="molecule type" value="Genomic_DNA"/>
</dbReference>
<evidence type="ECO:0000313" key="2">
    <source>
        <dbReference type="Proteomes" id="UP000178797"/>
    </source>
</evidence>
<accession>A0A1F7S1G3</accession>
<evidence type="ECO:0008006" key="3">
    <source>
        <dbReference type="Google" id="ProtNLM"/>
    </source>
</evidence>
<sequence length="184" mass="21130">MIKRKQLLQLFSILFTFFFITTGCKNLIYQKPNKVKNFTLKDIIPLDNEISGWNRDGEMIYCQDLVCLASLIDGAAPYYIDGGAVEMIFQDFKKTPENTRLTLEIYRTKNDSQAKELYKGSSSISPIQIENLGEEGRLDQGLIGSYRVEIFKKSFFVRIVSMDKNEALKDDILTFVKKITSEIP</sequence>
<name>A0A1F7S1G3_9BACT</name>
<dbReference type="PROSITE" id="PS51257">
    <property type="entry name" value="PROKAR_LIPOPROTEIN"/>
    <property type="match status" value="1"/>
</dbReference>
<protein>
    <recommendedName>
        <fullName evidence="3">Lipoprotein</fullName>
    </recommendedName>
</protein>
<proteinExistence type="predicted"/>